<feature type="region of interest" description="Disordered" evidence="2">
    <location>
        <begin position="439"/>
        <end position="471"/>
    </location>
</feature>
<name>A0A0N1GXM6_9EURO</name>
<evidence type="ECO:0000313" key="3">
    <source>
        <dbReference type="EMBL" id="KPI35055.1"/>
    </source>
</evidence>
<dbReference type="GeneID" id="28739420"/>
<keyword evidence="1" id="KW-0175">Coiled coil</keyword>
<feature type="compositionally biased region" description="Basic residues" evidence="2">
    <location>
        <begin position="101"/>
        <end position="112"/>
    </location>
</feature>
<feature type="region of interest" description="Disordered" evidence="2">
    <location>
        <begin position="22"/>
        <end position="141"/>
    </location>
</feature>
<comment type="caution">
    <text evidence="3">The sequence shown here is derived from an EMBL/GenBank/DDBJ whole genome shotgun (WGS) entry which is preliminary data.</text>
</comment>
<feature type="compositionally biased region" description="Polar residues" evidence="2">
    <location>
        <begin position="132"/>
        <end position="141"/>
    </location>
</feature>
<dbReference type="EMBL" id="LFJN01000045">
    <property type="protein sequence ID" value="KPI35055.1"/>
    <property type="molecule type" value="Genomic_DNA"/>
</dbReference>
<feature type="compositionally biased region" description="Polar residues" evidence="2">
    <location>
        <begin position="113"/>
        <end position="123"/>
    </location>
</feature>
<feature type="compositionally biased region" description="Basic and acidic residues" evidence="2">
    <location>
        <begin position="652"/>
        <end position="664"/>
    </location>
</feature>
<keyword evidence="4" id="KW-1185">Reference proteome</keyword>
<sequence length="703" mass="75602">MKEQPPYLLGNAFAQRMYEEQLRSSIAESTQSSSSATKDAPAIKTTTLEIPAHKVDDGATPGTSMDLVAPPVTENGRVAEAARTRQRDRMLERARTPSKSPVRRPLNRRRSTTSRVAAQTSKTPRPEIARGSTDTGASTLFNKMVPKVLRGKKSRGNLQPSAQASHFSGHIDTTLATAYMDRNKPLPTLYRPVYTPPSVPSLNLQSLPYPSSSPRAPSPSTASLRSQNSPSLDPKASPFRPGQQWPPRKGSDFVLPRKPNPLIIAPPNNATSEALGHSHAHPPRWNPKSPTPSNIAGPYSSPTRSSLHQTSPTPPPRKHTLLHSEGMITSTMGPATGADGGDPQYITPMRSGSYAITGKAQVVHNDGIPMGVSMKGSILHSGESIVGKALQLGDLDEVSELEAHELLPATVYQPGSTRKLVVEAKDEAKNVVQPAREIEQSQSALKNPTIALEQPPTASTTDTNGHFFTSSTPTATEFATAAANAALTHEPQPAVSPTSIYSPYPPALPPNPLFSGQAQQTQFNNLHAHITQLEQRLTLLSQQSGTARLDTKLNSLLNTIDQHIRPRVETTETQLNLLDDRLNGFEARLEDVEVRFRGVETKLDSLTTLTANIANDLATVGATLSRLVSRVESVDEKLDRWSVQARIEESFRGGRYPGQERDGFGHGGHHQGGGGGSPSRRGGGVGVVGLGRPRRGSFRGGGF</sequence>
<reference evidence="3 4" key="1">
    <citation type="submission" date="2015-06" db="EMBL/GenBank/DDBJ databases">
        <title>Draft genome of the ant-associated black yeast Phialophora attae CBS 131958.</title>
        <authorList>
            <person name="Moreno L.F."/>
            <person name="Stielow B.J."/>
            <person name="de Hoog S."/>
            <person name="Vicente V.A."/>
            <person name="Weiss V.A."/>
            <person name="de Vries M."/>
            <person name="Cruz L.M."/>
            <person name="Souza E.M."/>
        </authorList>
    </citation>
    <scope>NUCLEOTIDE SEQUENCE [LARGE SCALE GENOMIC DNA]</scope>
    <source>
        <strain evidence="3 4">CBS 131958</strain>
    </source>
</reference>
<dbReference type="Gene3D" id="1.10.287.1490">
    <property type="match status" value="1"/>
</dbReference>
<gene>
    <name evidence="3" type="ORF">AB675_7191</name>
</gene>
<feature type="coiled-coil region" evidence="1">
    <location>
        <begin position="568"/>
        <end position="595"/>
    </location>
</feature>
<proteinExistence type="predicted"/>
<feature type="region of interest" description="Disordered" evidence="2">
    <location>
        <begin position="204"/>
        <end position="321"/>
    </location>
</feature>
<feature type="compositionally biased region" description="Low complexity" evidence="2">
    <location>
        <begin position="206"/>
        <end position="226"/>
    </location>
</feature>
<feature type="compositionally biased region" description="Polar residues" evidence="2">
    <location>
        <begin position="456"/>
        <end position="466"/>
    </location>
</feature>
<dbReference type="RefSeq" id="XP_017995018.1">
    <property type="nucleotide sequence ID" value="XM_018147540.1"/>
</dbReference>
<evidence type="ECO:0000256" key="1">
    <source>
        <dbReference type="SAM" id="Coils"/>
    </source>
</evidence>
<evidence type="ECO:0000313" key="4">
    <source>
        <dbReference type="Proteomes" id="UP000038010"/>
    </source>
</evidence>
<dbReference type="SUPFAM" id="SSF57997">
    <property type="entry name" value="Tropomyosin"/>
    <property type="match status" value="1"/>
</dbReference>
<feature type="region of interest" description="Disordered" evidence="2">
    <location>
        <begin position="652"/>
        <end position="703"/>
    </location>
</feature>
<organism evidence="3 4">
    <name type="scientific">Cyphellophora attinorum</name>
    <dbReference type="NCBI Taxonomy" id="1664694"/>
    <lineage>
        <taxon>Eukaryota</taxon>
        <taxon>Fungi</taxon>
        <taxon>Dikarya</taxon>
        <taxon>Ascomycota</taxon>
        <taxon>Pezizomycotina</taxon>
        <taxon>Eurotiomycetes</taxon>
        <taxon>Chaetothyriomycetidae</taxon>
        <taxon>Chaetothyriales</taxon>
        <taxon>Cyphellophoraceae</taxon>
        <taxon>Cyphellophora</taxon>
    </lineage>
</organism>
<feature type="compositionally biased region" description="Gly residues" evidence="2">
    <location>
        <begin position="670"/>
        <end position="689"/>
    </location>
</feature>
<protein>
    <submittedName>
        <fullName evidence="3">Uncharacterized protein</fullName>
    </submittedName>
</protein>
<feature type="compositionally biased region" description="Low complexity" evidence="2">
    <location>
        <begin position="260"/>
        <end position="270"/>
    </location>
</feature>
<feature type="compositionally biased region" description="Basic and acidic residues" evidence="2">
    <location>
        <begin position="80"/>
        <end position="95"/>
    </location>
</feature>
<feature type="compositionally biased region" description="Low complexity" evidence="2">
    <location>
        <begin position="24"/>
        <end position="35"/>
    </location>
</feature>
<dbReference type="VEuPathDB" id="FungiDB:AB675_7191"/>
<dbReference type="Proteomes" id="UP000038010">
    <property type="component" value="Unassembled WGS sequence"/>
</dbReference>
<feature type="compositionally biased region" description="Polar residues" evidence="2">
    <location>
        <begin position="300"/>
        <end position="311"/>
    </location>
</feature>
<evidence type="ECO:0000256" key="2">
    <source>
        <dbReference type="SAM" id="MobiDB-lite"/>
    </source>
</evidence>
<dbReference type="AlphaFoldDB" id="A0A0N1GXM6"/>
<accession>A0A0N1GXM6</accession>